<reference evidence="2 3" key="1">
    <citation type="submission" date="2019-07" db="EMBL/GenBank/DDBJ databases">
        <title>Genomics analysis of Aphanomyces spp. identifies a new class of oomycete effector associated with host adaptation.</title>
        <authorList>
            <person name="Gaulin E."/>
        </authorList>
    </citation>
    <scope>NUCLEOTIDE SEQUENCE [LARGE SCALE GENOMIC DNA]</scope>
    <source>
        <strain evidence="2 3">ATCC 201684</strain>
    </source>
</reference>
<gene>
    <name evidence="2" type="ORF">Ae201684_000770</name>
</gene>
<evidence type="ECO:0000313" key="3">
    <source>
        <dbReference type="Proteomes" id="UP000481153"/>
    </source>
</evidence>
<feature type="domain" description="WRKY19-like zinc finger" evidence="1">
    <location>
        <begin position="88"/>
        <end position="110"/>
    </location>
</feature>
<evidence type="ECO:0000313" key="2">
    <source>
        <dbReference type="EMBL" id="KAF0744281.1"/>
    </source>
</evidence>
<dbReference type="EMBL" id="VJMJ01000009">
    <property type="protein sequence ID" value="KAF0744281.1"/>
    <property type="molecule type" value="Genomic_DNA"/>
</dbReference>
<protein>
    <recommendedName>
        <fullName evidence="1">WRKY19-like zinc finger domain-containing protein</fullName>
    </recommendedName>
</protein>
<dbReference type="VEuPathDB" id="FungiDB:AeMF1_000710"/>
<name>A0A6G0XUD3_9STRA</name>
<comment type="caution">
    <text evidence="2">The sequence shown here is derived from an EMBL/GenBank/DDBJ whole genome shotgun (WGS) entry which is preliminary data.</text>
</comment>
<dbReference type="PANTHER" id="PTHR31827:SF1">
    <property type="entry name" value="EMB|CAB89363.1"/>
    <property type="match status" value="1"/>
</dbReference>
<dbReference type="PANTHER" id="PTHR31827">
    <property type="entry name" value="EMB|CAB89363.1"/>
    <property type="match status" value="1"/>
</dbReference>
<dbReference type="Pfam" id="PF24906">
    <property type="entry name" value="Zf_WRKY19"/>
    <property type="match status" value="1"/>
</dbReference>
<sequence>MDAQPMSYVPCAVKGCSRFAKRDSLCLVHADEPTLAASTHKMQLHHLLHKQRPRIQPVKLCKIDKCPQLARIDGYCTKHNMQFSSRKRKCTVPYCSTYARSNGLCTRHGGGKPCSVPGCKSVSHLGHGVCRLHIRADVVTTVSL</sequence>
<keyword evidence="3" id="KW-1185">Reference proteome</keyword>
<proteinExistence type="predicted"/>
<dbReference type="Proteomes" id="UP000481153">
    <property type="component" value="Unassembled WGS sequence"/>
</dbReference>
<accession>A0A6G0XUD3</accession>
<dbReference type="AlphaFoldDB" id="A0A6G0XUD3"/>
<organism evidence="2 3">
    <name type="scientific">Aphanomyces euteiches</name>
    <dbReference type="NCBI Taxonomy" id="100861"/>
    <lineage>
        <taxon>Eukaryota</taxon>
        <taxon>Sar</taxon>
        <taxon>Stramenopiles</taxon>
        <taxon>Oomycota</taxon>
        <taxon>Saprolegniomycetes</taxon>
        <taxon>Saprolegniales</taxon>
        <taxon>Verrucalvaceae</taxon>
        <taxon>Aphanomyces</taxon>
    </lineage>
</organism>
<evidence type="ECO:0000259" key="1">
    <source>
        <dbReference type="Pfam" id="PF24906"/>
    </source>
</evidence>
<dbReference type="InterPro" id="IPR056866">
    <property type="entry name" value="Znf_WRKY19"/>
</dbReference>